<keyword evidence="5" id="KW-1185">Reference proteome</keyword>
<gene>
    <name evidence="4" type="ORF">EI97DRAFT_439933</name>
</gene>
<dbReference type="OrthoDB" id="443402at2759"/>
<evidence type="ECO:0000259" key="2">
    <source>
        <dbReference type="Pfam" id="PF24883"/>
    </source>
</evidence>
<evidence type="ECO:0000313" key="4">
    <source>
        <dbReference type="EMBL" id="KAF2279614.1"/>
    </source>
</evidence>
<dbReference type="Pfam" id="PF24883">
    <property type="entry name" value="NPHP3_N"/>
    <property type="match status" value="1"/>
</dbReference>
<dbReference type="GeneID" id="54552765"/>
<dbReference type="Proteomes" id="UP000800097">
    <property type="component" value="Unassembled WGS sequence"/>
</dbReference>
<dbReference type="InterPro" id="IPR027417">
    <property type="entry name" value="P-loop_NTPase"/>
</dbReference>
<feature type="domain" description="Nephrocystin 3-like N-terminal" evidence="2">
    <location>
        <begin position="254"/>
        <end position="422"/>
    </location>
</feature>
<evidence type="ECO:0000256" key="1">
    <source>
        <dbReference type="ARBA" id="ARBA00022737"/>
    </source>
</evidence>
<sequence>MDPITILGLASNIISIIDCGVRLVSASKAIRESAHGASRSAQDLEAFVREARALSDDVFSMERSCGKRLSASEKMMLELAEECQDVIKEVETWVRKLTVTKGPSNVWKSMKVAGLELAKKDEIDRLKARLEALGSRFRDCVQQVLYQDRHLEILTRLRELEAFQKVHRMESSSTLKSIREDILRLLQPPETNADEDHKLQRALGVSQLVSLQSKLKVLAGEQQIYEKQRKILESLHFHDFKHRHSQIADAGTSTNAWLFDPRKTSFVKWLETGGGFFLISGKAGSGKSTLMKFAAEHDTTTDLLEKWASPQHLYTASYYFWNAGAPMEKSQVGLLQSLLYQIFRGSASLPSEISLCRRYHERWDTKELKELFSRVMERRSLSAKYCFFIDGLDEFEGDEEEVVDILRFISFSSHVKICASSRPRYIIEESLAVAEHMIIIHEHTKEDIKSWIHQKFSENPKFHAHSKHDPSYWRLVKMISSAAEGVWLWVYLVVRDLLHAVNRYESLPKLLEIVEAFPNNLDQYFESMLVNMRDAYKKEMARLFLLALNSDTGSWITFPSWMPLPLAAVDCVQREMSDPNYFSSKVSSMQMDMSVNVWKTRLHSRCRDLLVVENHPQGCTGAPPESPSPLNLHIVFLHRTVRDFLRDNFYTVLERSAGSDFFCVISTLKMWLFMCKIIVRPAASTVTEWWIREEWDLMGHHILDCLESLPEGWLEDTNSYIELITEAEHTLMKVSGCYEQGASLPIGPIFNLVLRHSQQYPFPDYLHLRLQADPGLISRHPLPLLTYTLPAEDVTSGTLGVVETLLKSLSRNGCHPCSSTLLRYLRSYQLLSR</sequence>
<reference evidence="4" key="1">
    <citation type="journal article" date="2020" name="Stud. Mycol.">
        <title>101 Dothideomycetes genomes: a test case for predicting lifestyles and emergence of pathogens.</title>
        <authorList>
            <person name="Haridas S."/>
            <person name="Albert R."/>
            <person name="Binder M."/>
            <person name="Bloem J."/>
            <person name="Labutti K."/>
            <person name="Salamov A."/>
            <person name="Andreopoulos B."/>
            <person name="Baker S."/>
            <person name="Barry K."/>
            <person name="Bills G."/>
            <person name="Bluhm B."/>
            <person name="Cannon C."/>
            <person name="Castanera R."/>
            <person name="Culley D."/>
            <person name="Daum C."/>
            <person name="Ezra D."/>
            <person name="Gonzalez J."/>
            <person name="Henrissat B."/>
            <person name="Kuo A."/>
            <person name="Liang C."/>
            <person name="Lipzen A."/>
            <person name="Lutzoni F."/>
            <person name="Magnuson J."/>
            <person name="Mondo S."/>
            <person name="Nolan M."/>
            <person name="Ohm R."/>
            <person name="Pangilinan J."/>
            <person name="Park H.-J."/>
            <person name="Ramirez L."/>
            <person name="Alfaro M."/>
            <person name="Sun H."/>
            <person name="Tritt A."/>
            <person name="Yoshinaga Y."/>
            <person name="Zwiers L.-H."/>
            <person name="Turgeon B."/>
            <person name="Goodwin S."/>
            <person name="Spatafora J."/>
            <person name="Crous P."/>
            <person name="Grigoriev I."/>
        </authorList>
    </citation>
    <scope>NUCLEOTIDE SEQUENCE</scope>
    <source>
        <strain evidence="4">CBS 379.55</strain>
    </source>
</reference>
<dbReference type="SUPFAM" id="SSF52540">
    <property type="entry name" value="P-loop containing nucleoside triphosphate hydrolases"/>
    <property type="match status" value="1"/>
</dbReference>
<dbReference type="InterPro" id="IPR056693">
    <property type="entry name" value="DUF7791"/>
</dbReference>
<name>A0A6A6JTQ0_WESOR</name>
<proteinExistence type="predicted"/>
<feature type="domain" description="DUF7791" evidence="3">
    <location>
        <begin position="534"/>
        <end position="679"/>
    </location>
</feature>
<organism evidence="4 5">
    <name type="scientific">Westerdykella ornata</name>
    <dbReference type="NCBI Taxonomy" id="318751"/>
    <lineage>
        <taxon>Eukaryota</taxon>
        <taxon>Fungi</taxon>
        <taxon>Dikarya</taxon>
        <taxon>Ascomycota</taxon>
        <taxon>Pezizomycotina</taxon>
        <taxon>Dothideomycetes</taxon>
        <taxon>Pleosporomycetidae</taxon>
        <taxon>Pleosporales</taxon>
        <taxon>Sporormiaceae</taxon>
        <taxon>Westerdykella</taxon>
    </lineage>
</organism>
<dbReference type="PANTHER" id="PTHR10039:SF5">
    <property type="entry name" value="NACHT DOMAIN-CONTAINING PROTEIN"/>
    <property type="match status" value="1"/>
</dbReference>
<dbReference type="AlphaFoldDB" id="A0A6A6JTQ0"/>
<dbReference type="InterPro" id="IPR056884">
    <property type="entry name" value="NPHP3-like_N"/>
</dbReference>
<evidence type="ECO:0000259" key="3">
    <source>
        <dbReference type="Pfam" id="PF25053"/>
    </source>
</evidence>
<dbReference type="Gene3D" id="3.40.50.300">
    <property type="entry name" value="P-loop containing nucleotide triphosphate hydrolases"/>
    <property type="match status" value="1"/>
</dbReference>
<dbReference type="PANTHER" id="PTHR10039">
    <property type="entry name" value="AMELOGENIN"/>
    <property type="match status" value="1"/>
</dbReference>
<dbReference type="EMBL" id="ML986486">
    <property type="protein sequence ID" value="KAF2279614.1"/>
    <property type="molecule type" value="Genomic_DNA"/>
</dbReference>
<keyword evidence="1" id="KW-0677">Repeat</keyword>
<dbReference type="RefSeq" id="XP_033657153.1">
    <property type="nucleotide sequence ID" value="XM_033799590.1"/>
</dbReference>
<dbReference type="Pfam" id="PF25053">
    <property type="entry name" value="DUF7791"/>
    <property type="match status" value="1"/>
</dbReference>
<evidence type="ECO:0000313" key="5">
    <source>
        <dbReference type="Proteomes" id="UP000800097"/>
    </source>
</evidence>
<protein>
    <submittedName>
        <fullName evidence="4">Uncharacterized protein</fullName>
    </submittedName>
</protein>
<accession>A0A6A6JTQ0</accession>